<evidence type="ECO:0000256" key="4">
    <source>
        <dbReference type="ARBA" id="ARBA00022714"/>
    </source>
</evidence>
<evidence type="ECO:0000256" key="10">
    <source>
        <dbReference type="ARBA" id="ARBA00034078"/>
    </source>
</evidence>
<evidence type="ECO:0000313" key="14">
    <source>
        <dbReference type="EMBL" id="SEB42896.1"/>
    </source>
</evidence>
<evidence type="ECO:0000256" key="9">
    <source>
        <dbReference type="ARBA" id="ARBA00023014"/>
    </source>
</evidence>
<dbReference type="Pfam" id="PF10418">
    <property type="entry name" value="DHODB_Fe-S_bind"/>
    <property type="match status" value="1"/>
</dbReference>
<keyword evidence="8 12" id="KW-0408">Iron</keyword>
<dbReference type="Gene3D" id="2.40.30.10">
    <property type="entry name" value="Translation factors"/>
    <property type="match status" value="1"/>
</dbReference>
<dbReference type="Proteomes" id="UP000183687">
    <property type="component" value="Unassembled WGS sequence"/>
</dbReference>
<dbReference type="PANTHER" id="PTHR43513">
    <property type="entry name" value="DIHYDROOROTATE DEHYDROGENASE B (NAD(+)), ELECTRON TRANSFER SUBUNIT"/>
    <property type="match status" value="1"/>
</dbReference>
<dbReference type="CDD" id="cd06218">
    <property type="entry name" value="DHOD_e_trans"/>
    <property type="match status" value="1"/>
</dbReference>
<evidence type="ECO:0000256" key="6">
    <source>
        <dbReference type="ARBA" id="ARBA00022827"/>
    </source>
</evidence>
<dbReference type="InterPro" id="IPR050353">
    <property type="entry name" value="PyrK_electron_transfer"/>
</dbReference>
<dbReference type="InterPro" id="IPR037117">
    <property type="entry name" value="Dihydroorotate_DH_ele_sf"/>
</dbReference>
<reference evidence="14 15" key="1">
    <citation type="submission" date="2016-10" db="EMBL/GenBank/DDBJ databases">
        <authorList>
            <person name="Varghese N."/>
            <person name="Submissions S."/>
        </authorList>
    </citation>
    <scope>NUCLEOTIDE SEQUENCE [LARGE SCALE GENOMIC DNA]</scope>
    <source>
        <strain evidence="14 15">DSM 20586</strain>
    </source>
</reference>
<comment type="cofactor">
    <cofactor evidence="12">
        <name>[2Fe-2S] cluster</name>
        <dbReference type="ChEBI" id="CHEBI:190135"/>
    </cofactor>
    <text evidence="12">Binds 1 [2Fe-2S] cluster per subunit.</text>
</comment>
<dbReference type="PRINTS" id="PR00410">
    <property type="entry name" value="PHEHYDRXLASE"/>
</dbReference>
<dbReference type="SUPFAM" id="SSF52343">
    <property type="entry name" value="Ferredoxin reductase-like, C-terminal NADP-linked domain"/>
    <property type="match status" value="1"/>
</dbReference>
<keyword evidence="4 12" id="KW-0001">2Fe-2S</keyword>
<dbReference type="InterPro" id="IPR019480">
    <property type="entry name" value="Dihydroorotate_DH_Fe-S-bd"/>
</dbReference>
<dbReference type="GO" id="GO:0016491">
    <property type="term" value="F:oxidoreductase activity"/>
    <property type="evidence" value="ECO:0007669"/>
    <property type="project" value="InterPro"/>
</dbReference>
<dbReference type="GO" id="GO:0051537">
    <property type="term" value="F:2 iron, 2 sulfur cluster binding"/>
    <property type="evidence" value="ECO:0007669"/>
    <property type="project" value="UniProtKB-KW"/>
</dbReference>
<dbReference type="InterPro" id="IPR001433">
    <property type="entry name" value="OxRdtase_FAD/NAD-bd"/>
</dbReference>
<keyword evidence="5 12" id="KW-0479">Metal-binding</keyword>
<evidence type="ECO:0000256" key="12">
    <source>
        <dbReference type="PIRSR" id="PIRSR006816-2"/>
    </source>
</evidence>
<feature type="domain" description="FAD-binding FR-type" evidence="13">
    <location>
        <begin position="7"/>
        <end position="107"/>
    </location>
</feature>
<feature type="binding site" evidence="12">
    <location>
        <position position="235"/>
    </location>
    <ligand>
        <name>[2Fe-2S] cluster</name>
        <dbReference type="ChEBI" id="CHEBI:190135"/>
    </ligand>
</feature>
<accession>A0AB38A4R7</accession>
<dbReference type="EMBL" id="FNSH01000001">
    <property type="protein sequence ID" value="SEB42896.1"/>
    <property type="molecule type" value="Genomic_DNA"/>
</dbReference>
<organism evidence="14 15">
    <name type="scientific">Atopobium minutum</name>
    <dbReference type="NCBI Taxonomy" id="1381"/>
    <lineage>
        <taxon>Bacteria</taxon>
        <taxon>Bacillati</taxon>
        <taxon>Actinomycetota</taxon>
        <taxon>Coriobacteriia</taxon>
        <taxon>Coriobacteriales</taxon>
        <taxon>Atopobiaceae</taxon>
        <taxon>Atopobium</taxon>
    </lineage>
</organism>
<keyword evidence="9 12" id="KW-0411">Iron-sulfur</keyword>
<protein>
    <submittedName>
        <fullName evidence="14">Dihydroorotate oxidase B, electron transfer subunit</fullName>
    </submittedName>
</protein>
<dbReference type="InterPro" id="IPR012165">
    <property type="entry name" value="Cyt_c3_hydrogenase_gsu"/>
</dbReference>
<dbReference type="Pfam" id="PF00175">
    <property type="entry name" value="NAD_binding_1"/>
    <property type="match status" value="1"/>
</dbReference>
<keyword evidence="2" id="KW-0813">Transport</keyword>
<dbReference type="InterPro" id="IPR017938">
    <property type="entry name" value="Riboflavin_synthase-like_b-brl"/>
</dbReference>
<evidence type="ECO:0000313" key="15">
    <source>
        <dbReference type="Proteomes" id="UP000183687"/>
    </source>
</evidence>
<dbReference type="RefSeq" id="WP_002563577.1">
    <property type="nucleotide sequence ID" value="NZ_CALJSN010000005.1"/>
</dbReference>
<evidence type="ECO:0000256" key="1">
    <source>
        <dbReference type="ARBA" id="ARBA00006422"/>
    </source>
</evidence>
<evidence type="ECO:0000256" key="11">
    <source>
        <dbReference type="PIRSR" id="PIRSR006816-1"/>
    </source>
</evidence>
<dbReference type="AlphaFoldDB" id="A0AB38A4R7"/>
<comment type="cofactor">
    <cofactor evidence="10">
        <name>[2Fe-2S] cluster</name>
        <dbReference type="ChEBI" id="CHEBI:190135"/>
    </cofactor>
</comment>
<feature type="binding site" evidence="11">
    <location>
        <begin position="82"/>
        <end position="83"/>
    </location>
    <ligand>
        <name>FAD</name>
        <dbReference type="ChEBI" id="CHEBI:57692"/>
    </ligand>
</feature>
<proteinExistence type="inferred from homology"/>
<dbReference type="Gene3D" id="3.40.50.80">
    <property type="entry name" value="Nucleotide-binding domain of ferredoxin-NADP reductase (FNR) module"/>
    <property type="match status" value="1"/>
</dbReference>
<name>A0AB38A4R7_9ACTN</name>
<dbReference type="InterPro" id="IPR039261">
    <property type="entry name" value="FNR_nucleotide-bd"/>
</dbReference>
<keyword evidence="7" id="KW-0249">Electron transport</keyword>
<evidence type="ECO:0000256" key="2">
    <source>
        <dbReference type="ARBA" id="ARBA00022448"/>
    </source>
</evidence>
<evidence type="ECO:0000256" key="5">
    <source>
        <dbReference type="ARBA" id="ARBA00022723"/>
    </source>
</evidence>
<dbReference type="GO" id="GO:0006221">
    <property type="term" value="P:pyrimidine nucleotide biosynthetic process"/>
    <property type="evidence" value="ECO:0007669"/>
    <property type="project" value="InterPro"/>
</dbReference>
<comment type="cofactor">
    <cofactor evidence="11">
        <name>FAD</name>
        <dbReference type="ChEBI" id="CHEBI:57692"/>
    </cofactor>
    <text evidence="11">Binds 1 FAD per subunit.</text>
</comment>
<keyword evidence="6 11" id="KW-0274">FAD</keyword>
<evidence type="ECO:0000259" key="13">
    <source>
        <dbReference type="PROSITE" id="PS51384"/>
    </source>
</evidence>
<evidence type="ECO:0000256" key="3">
    <source>
        <dbReference type="ARBA" id="ARBA00022630"/>
    </source>
</evidence>
<feature type="binding site" evidence="12">
    <location>
        <position position="230"/>
    </location>
    <ligand>
        <name>[2Fe-2S] cluster</name>
        <dbReference type="ChEBI" id="CHEBI:190135"/>
    </ligand>
</feature>
<feature type="binding site" evidence="12">
    <location>
        <position position="238"/>
    </location>
    <ligand>
        <name>[2Fe-2S] cluster</name>
        <dbReference type="ChEBI" id="CHEBI:190135"/>
    </ligand>
</feature>
<dbReference type="PROSITE" id="PS51384">
    <property type="entry name" value="FAD_FR"/>
    <property type="match status" value="1"/>
</dbReference>
<dbReference type="Gene3D" id="2.10.240.10">
    <property type="entry name" value="Dihydroorotate dehydrogenase, electron transfer subunit"/>
    <property type="match status" value="1"/>
</dbReference>
<dbReference type="PIRSF" id="PIRSF006816">
    <property type="entry name" value="Cyc3_hyd_g"/>
    <property type="match status" value="1"/>
</dbReference>
<sequence length="264" mass="27819">MRARSRTQLHDFTVVENVSVAAGLKKLVIKSDLLAQKIIPGQFVNIAVPGDPSHIVRIPLSYSASDPSTGTVEIVYALVGEGTRRLAAMKPGDSSNLVGASGNGWQVHDDDTRVLLVAGGVGVTPVIGLARELGGSSTTFDVVIGAQNQDRLWGADEARAAGADQVIITTDDGSCGLKGFTTDGMKHLLASHSYDRVFTCGPQIMMKGIAQLALEHNIVCEASLERMMTCGFGACHVCNVAMVGGGYKRCCTEGPVFDATEVVW</sequence>
<dbReference type="InterPro" id="IPR017927">
    <property type="entry name" value="FAD-bd_FR_type"/>
</dbReference>
<feature type="binding site" evidence="12">
    <location>
        <position position="251"/>
    </location>
    <ligand>
        <name>[2Fe-2S] cluster</name>
        <dbReference type="ChEBI" id="CHEBI:190135"/>
    </ligand>
</feature>
<gene>
    <name evidence="14" type="ORF">SAMN04489746_0190</name>
</gene>
<evidence type="ECO:0000256" key="7">
    <source>
        <dbReference type="ARBA" id="ARBA00022982"/>
    </source>
</evidence>
<dbReference type="SUPFAM" id="SSF63380">
    <property type="entry name" value="Riboflavin synthase domain-like"/>
    <property type="match status" value="1"/>
</dbReference>
<comment type="caution">
    <text evidence="14">The sequence shown here is derived from an EMBL/GenBank/DDBJ whole genome shotgun (WGS) entry which is preliminary data.</text>
</comment>
<dbReference type="GO" id="GO:0050660">
    <property type="term" value="F:flavin adenine dinucleotide binding"/>
    <property type="evidence" value="ECO:0007669"/>
    <property type="project" value="InterPro"/>
</dbReference>
<keyword evidence="3 11" id="KW-0285">Flavoprotein</keyword>
<comment type="similarity">
    <text evidence="1">Belongs to the PyrK family.</text>
</comment>
<evidence type="ECO:0000256" key="8">
    <source>
        <dbReference type="ARBA" id="ARBA00023004"/>
    </source>
</evidence>
<dbReference type="GO" id="GO:0046872">
    <property type="term" value="F:metal ion binding"/>
    <property type="evidence" value="ECO:0007669"/>
    <property type="project" value="UniProtKB-KW"/>
</dbReference>
<dbReference type="PANTHER" id="PTHR43513:SF3">
    <property type="entry name" value="DIHYDROOROTATE DEHYDROGENASE B (NAD(+)), ELECTRON TRANSFER SUBUNIT-RELATED"/>
    <property type="match status" value="1"/>
</dbReference>